<dbReference type="GeneID" id="33359207"/>
<dbReference type="Pfam" id="PF12452">
    <property type="entry name" value="DUF3685"/>
    <property type="match status" value="1"/>
</dbReference>
<accession>A0A1Z1MJ83</accession>
<dbReference type="InterPro" id="IPR017077">
    <property type="entry name" value="Uncharacterised_Ycf55_algae"/>
</dbReference>
<organism evidence="2">
    <name type="scientific">Spyridia filamentosa</name>
    <name type="common">Red alga</name>
    <name type="synonym">Fucus filamentosus</name>
    <dbReference type="NCBI Taxonomy" id="196632"/>
    <lineage>
        <taxon>Eukaryota</taxon>
        <taxon>Rhodophyta</taxon>
        <taxon>Florideophyceae</taxon>
        <taxon>Rhodymeniophycidae</taxon>
        <taxon>Ceramiales</taxon>
        <taxon>Spyridiaceae</taxon>
        <taxon>Spyridia</taxon>
    </lineage>
</organism>
<protein>
    <submittedName>
        <fullName evidence="2">Uncharacterized protein</fullName>
    </submittedName>
</protein>
<evidence type="ECO:0000313" key="2">
    <source>
        <dbReference type="EMBL" id="ARW66113.1"/>
    </source>
</evidence>
<name>A0A1Z1MJ83_SPYFI</name>
<dbReference type="RefSeq" id="YP_009396927.1">
    <property type="nucleotide sequence ID" value="NC_035285.1"/>
</dbReference>
<geneLocation type="chloroplast" evidence="2"/>
<dbReference type="InterPro" id="IPR022552">
    <property type="entry name" value="UPF_Ycf55"/>
</dbReference>
<keyword evidence="1" id="KW-1133">Transmembrane helix</keyword>
<proteinExistence type="predicted"/>
<dbReference type="AlphaFoldDB" id="A0A1Z1MJ83"/>
<keyword evidence="1" id="KW-0812">Transmembrane</keyword>
<dbReference type="EMBL" id="MF101441">
    <property type="protein sequence ID" value="ARW66113.1"/>
    <property type="molecule type" value="Genomic_DNA"/>
</dbReference>
<keyword evidence="1" id="KW-0472">Membrane</keyword>
<feature type="transmembrane region" description="Helical" evidence="1">
    <location>
        <begin position="297"/>
        <end position="318"/>
    </location>
</feature>
<reference evidence="2" key="1">
    <citation type="journal article" date="2017" name="J. Phycol.">
        <title>Analysis of chloroplast genomes and a supermatrix inform reclassification of the Rhodomelaceae (Rhodophyta).</title>
        <authorList>
            <person name="Diaz-Tapia P."/>
            <person name="Maggs C.A."/>
            <person name="West J.A."/>
            <person name="Verbruggen H."/>
        </authorList>
    </citation>
    <scope>NUCLEOTIDE SEQUENCE</scope>
    <source>
        <strain evidence="2">PD1020</strain>
    </source>
</reference>
<sequence>MITYWPYKPGTELNNAVANLFFEIKEKISLNSNRNKTNYLLYIDILDNRNKIKLFKLILIKLEIIILKLIENNANINLVNLNQQEIFKKLFSNILDHFLQLTFNYNNETKANYSNTTRNNRQIDAISKYSSFYELLIYLIFGSSYIEEELFAFDNQHTPQKHVTILLENFLIIISNQIIYYSIYKDKSLSNIVFFIKKNKLSNNLNISPRYLIAFYNNLIYQKTVYYYIEEPQEIYSNYYKVLLLNSKGIISQYIYKHRIEDLKKLCKIKNILLFFTEIRDILIPKIENFLLLSGKIILYIFINLLGNSILLIIRIIMLQIK</sequence>
<dbReference type="PIRSF" id="PIRSF036962">
    <property type="entry name" value="UCP036962_SignTr_Ycf55"/>
    <property type="match status" value="1"/>
</dbReference>
<keyword evidence="2" id="KW-0150">Chloroplast</keyword>
<gene>
    <name evidence="2" type="primary">ycf55</name>
</gene>
<evidence type="ECO:0000256" key="1">
    <source>
        <dbReference type="SAM" id="Phobius"/>
    </source>
</evidence>
<keyword evidence="2" id="KW-0934">Plastid</keyword>